<evidence type="ECO:0000256" key="2">
    <source>
        <dbReference type="ARBA" id="ARBA00004123"/>
    </source>
</evidence>
<comment type="cofactor">
    <cofactor evidence="1">
        <name>a divalent metal cation</name>
        <dbReference type="ChEBI" id="CHEBI:60240"/>
    </cofactor>
</comment>
<evidence type="ECO:0000259" key="8">
    <source>
        <dbReference type="Pfam" id="PF13359"/>
    </source>
</evidence>
<evidence type="ECO:0000256" key="7">
    <source>
        <dbReference type="ARBA" id="ARBA00023242"/>
    </source>
</evidence>
<keyword evidence="10" id="KW-1185">Reference proteome</keyword>
<comment type="subcellular location">
    <subcellularLocation>
        <location evidence="2">Nucleus</location>
    </subcellularLocation>
</comment>
<keyword evidence="6" id="KW-0378">Hydrolase</keyword>
<evidence type="ECO:0000256" key="3">
    <source>
        <dbReference type="ARBA" id="ARBA00006958"/>
    </source>
</evidence>
<dbReference type="GO" id="GO:0016787">
    <property type="term" value="F:hydrolase activity"/>
    <property type="evidence" value="ECO:0007669"/>
    <property type="project" value="UniProtKB-KW"/>
</dbReference>
<evidence type="ECO:0000256" key="1">
    <source>
        <dbReference type="ARBA" id="ARBA00001968"/>
    </source>
</evidence>
<gene>
    <name evidence="9" type="ORF">MEUPH1_LOCUS27382</name>
</gene>
<keyword evidence="4" id="KW-0540">Nuclease</keyword>
<organism evidence="9 10">
    <name type="scientific">Macrosiphum euphorbiae</name>
    <name type="common">potato aphid</name>
    <dbReference type="NCBI Taxonomy" id="13131"/>
    <lineage>
        <taxon>Eukaryota</taxon>
        <taxon>Metazoa</taxon>
        <taxon>Ecdysozoa</taxon>
        <taxon>Arthropoda</taxon>
        <taxon>Hexapoda</taxon>
        <taxon>Insecta</taxon>
        <taxon>Pterygota</taxon>
        <taxon>Neoptera</taxon>
        <taxon>Paraneoptera</taxon>
        <taxon>Hemiptera</taxon>
        <taxon>Sternorrhyncha</taxon>
        <taxon>Aphidomorpha</taxon>
        <taxon>Aphidoidea</taxon>
        <taxon>Aphididae</taxon>
        <taxon>Macrosiphini</taxon>
        <taxon>Macrosiphum</taxon>
    </lineage>
</organism>
<evidence type="ECO:0000313" key="9">
    <source>
        <dbReference type="EMBL" id="CAI6373664.1"/>
    </source>
</evidence>
<comment type="similarity">
    <text evidence="3">Belongs to the HARBI1 family.</text>
</comment>
<accession>A0AAV0XYB2</accession>
<evidence type="ECO:0000256" key="4">
    <source>
        <dbReference type="ARBA" id="ARBA00022722"/>
    </source>
</evidence>
<dbReference type="InterPro" id="IPR027806">
    <property type="entry name" value="HARBI1_dom"/>
</dbReference>
<keyword evidence="7" id="KW-0539">Nucleus</keyword>
<proteinExistence type="inferred from homology"/>
<dbReference type="Pfam" id="PF13359">
    <property type="entry name" value="DDE_Tnp_4"/>
    <property type="match status" value="1"/>
</dbReference>
<dbReference type="PANTHER" id="PTHR22930:SF284">
    <property type="entry name" value="DDE TNP4 DOMAIN-CONTAINING PROTEIN"/>
    <property type="match status" value="1"/>
</dbReference>
<name>A0AAV0XYB2_9HEMI</name>
<evidence type="ECO:0000313" key="10">
    <source>
        <dbReference type="Proteomes" id="UP001160148"/>
    </source>
</evidence>
<dbReference type="Proteomes" id="UP001160148">
    <property type="component" value="Unassembled WGS sequence"/>
</dbReference>
<protein>
    <recommendedName>
        <fullName evidence="8">DDE Tnp4 domain-containing protein</fullName>
    </recommendedName>
</protein>
<sequence>MADENTYIYSAIYIVLYTLFKLKKWSENWLLKRQQFSHVNLISELSGEPDDFRNYLRMDEETYSLLLSLVSDTIQKQNTVMRNFISPHERLTATLRFLATGRSCTDLQYSTIISKPALSKIIPETCDAIYSALKDTYLKFPKTECEWKIIATEFEEKWQFPHCLGVVDGKHIQIVAPPGSGSYYYNYKHTFSIVLMAIVNANYEFVICDVGTNGRVSDGGIINSTKFYKNLQSETLNLPKAENPYNQRELTLERRIFNYRLSRARRTVENVFDKVVMACYVLHNFLRKRNTMTYILNSDIDVEDNELGTLTAGLRSDQNNLLDLQRGQNRRSSTEAKNVRQDFEEYFNNEVKVPWQNRIV</sequence>
<dbReference type="InterPro" id="IPR045249">
    <property type="entry name" value="HARBI1-like"/>
</dbReference>
<dbReference type="GO" id="GO:0005634">
    <property type="term" value="C:nucleus"/>
    <property type="evidence" value="ECO:0007669"/>
    <property type="project" value="UniProtKB-SubCell"/>
</dbReference>
<reference evidence="9 10" key="1">
    <citation type="submission" date="2023-01" db="EMBL/GenBank/DDBJ databases">
        <authorList>
            <person name="Whitehead M."/>
        </authorList>
    </citation>
    <scope>NUCLEOTIDE SEQUENCE [LARGE SCALE GENOMIC DNA]</scope>
</reference>
<comment type="caution">
    <text evidence="9">The sequence shown here is derived from an EMBL/GenBank/DDBJ whole genome shotgun (WGS) entry which is preliminary data.</text>
</comment>
<dbReference type="AlphaFoldDB" id="A0AAV0XYB2"/>
<dbReference type="EMBL" id="CARXXK010001107">
    <property type="protein sequence ID" value="CAI6373664.1"/>
    <property type="molecule type" value="Genomic_DNA"/>
</dbReference>
<dbReference type="PANTHER" id="PTHR22930">
    <property type="match status" value="1"/>
</dbReference>
<keyword evidence="5" id="KW-0479">Metal-binding</keyword>
<feature type="domain" description="DDE Tnp4" evidence="8">
    <location>
        <begin position="167"/>
        <end position="277"/>
    </location>
</feature>
<evidence type="ECO:0000256" key="5">
    <source>
        <dbReference type="ARBA" id="ARBA00022723"/>
    </source>
</evidence>
<dbReference type="GO" id="GO:0004518">
    <property type="term" value="F:nuclease activity"/>
    <property type="evidence" value="ECO:0007669"/>
    <property type="project" value="UniProtKB-KW"/>
</dbReference>
<dbReference type="GO" id="GO:0046872">
    <property type="term" value="F:metal ion binding"/>
    <property type="evidence" value="ECO:0007669"/>
    <property type="project" value="UniProtKB-KW"/>
</dbReference>
<evidence type="ECO:0000256" key="6">
    <source>
        <dbReference type="ARBA" id="ARBA00022801"/>
    </source>
</evidence>